<keyword evidence="2 4" id="KW-0689">Ribosomal protein</keyword>
<sequence>MKHGINQRKFNRTSKHRLAMLHNMSMSLLDREKIITTLPKAKELRPYVEKIITVAKMKDNLQGRRILYSKTKDKVLVEKLFTILSKRYKDRNGGYCRIMKYGFRKGDNAPLAVIELIDRDIIAKKKLS</sequence>
<dbReference type="GO" id="GO:0003735">
    <property type="term" value="F:structural constituent of ribosome"/>
    <property type="evidence" value="ECO:0007669"/>
    <property type="project" value="InterPro"/>
</dbReference>
<keyword evidence="3 4" id="KW-0687">Ribonucleoprotein</keyword>
<evidence type="ECO:0000313" key="7">
    <source>
        <dbReference type="Proteomes" id="UP000637906"/>
    </source>
</evidence>
<evidence type="ECO:0000256" key="5">
    <source>
        <dbReference type="RuleBase" id="RU000660"/>
    </source>
</evidence>
<dbReference type="PANTHER" id="PTHR14413">
    <property type="entry name" value="RIBOSOMAL PROTEIN L17"/>
    <property type="match status" value="1"/>
</dbReference>
<dbReference type="PANTHER" id="PTHR14413:SF16">
    <property type="entry name" value="LARGE RIBOSOMAL SUBUNIT PROTEIN BL17M"/>
    <property type="match status" value="1"/>
</dbReference>
<protein>
    <recommendedName>
        <fullName evidence="4">Large ribosomal subunit protein bL17</fullName>
    </recommendedName>
</protein>
<proteinExistence type="inferred from homology"/>
<dbReference type="AlphaFoldDB" id="A0A8J3HUB4"/>
<dbReference type="Proteomes" id="UP000637906">
    <property type="component" value="Unassembled WGS sequence"/>
</dbReference>
<dbReference type="FunFam" id="3.90.1030.10:FF:000001">
    <property type="entry name" value="50S ribosomal protein L17"/>
    <property type="match status" value="1"/>
</dbReference>
<accession>A0A8J3HUB4</accession>
<evidence type="ECO:0000313" key="6">
    <source>
        <dbReference type="EMBL" id="GHM59174.1"/>
    </source>
</evidence>
<dbReference type="HAMAP" id="MF_01368">
    <property type="entry name" value="Ribosomal_bL17"/>
    <property type="match status" value="1"/>
</dbReference>
<dbReference type="GO" id="GO:0022625">
    <property type="term" value="C:cytosolic large ribosomal subunit"/>
    <property type="evidence" value="ECO:0007669"/>
    <property type="project" value="TreeGrafter"/>
</dbReference>
<comment type="similarity">
    <text evidence="1 4 5">Belongs to the bacterial ribosomal protein bL17 family.</text>
</comment>
<organism evidence="6 7">
    <name type="scientific">Candidatus Mesenet longicola</name>
    <dbReference type="NCBI Taxonomy" id="1892558"/>
    <lineage>
        <taxon>Bacteria</taxon>
        <taxon>Pseudomonadati</taxon>
        <taxon>Pseudomonadota</taxon>
        <taxon>Alphaproteobacteria</taxon>
        <taxon>Rickettsiales</taxon>
        <taxon>Anaplasmataceae</taxon>
        <taxon>Candidatus Mesenet</taxon>
    </lineage>
</organism>
<reference evidence="6 7" key="1">
    <citation type="journal article" date="2021" name="Microb. Ecol.">
        <title>Candidatus Mesenet longicola: Novel Endosymbionts of Brontispa longissima that Induce Cytoplasmic Incompatibility.</title>
        <authorList>
            <person name="Takano S."/>
            <person name="Gotoh Y."/>
            <person name="Hayashi T."/>
        </authorList>
    </citation>
    <scope>NUCLEOTIDE SEQUENCE [LARGE SCALE GENOMIC DNA]</scope>
    <source>
        <strain evidence="6">L5</strain>
    </source>
</reference>
<comment type="subunit">
    <text evidence="4">Part of the 50S ribosomal subunit. Contacts protein L32.</text>
</comment>
<dbReference type="InterPro" id="IPR047859">
    <property type="entry name" value="Ribosomal_bL17_CS"/>
</dbReference>
<dbReference type="EMBL" id="BNGU01000004">
    <property type="protein sequence ID" value="GHM59174.1"/>
    <property type="molecule type" value="Genomic_DNA"/>
</dbReference>
<evidence type="ECO:0000256" key="4">
    <source>
        <dbReference type="HAMAP-Rule" id="MF_01368"/>
    </source>
</evidence>
<dbReference type="PROSITE" id="PS01167">
    <property type="entry name" value="RIBOSOMAL_L17"/>
    <property type="match status" value="1"/>
</dbReference>
<dbReference type="Gene3D" id="3.90.1030.10">
    <property type="entry name" value="Ribosomal protein L17"/>
    <property type="match status" value="1"/>
</dbReference>
<dbReference type="NCBIfam" id="TIGR00059">
    <property type="entry name" value="L17"/>
    <property type="match status" value="1"/>
</dbReference>
<evidence type="ECO:0000256" key="2">
    <source>
        <dbReference type="ARBA" id="ARBA00022980"/>
    </source>
</evidence>
<dbReference type="InterPro" id="IPR000456">
    <property type="entry name" value="Ribosomal_bL17"/>
</dbReference>
<evidence type="ECO:0000256" key="1">
    <source>
        <dbReference type="ARBA" id="ARBA00008777"/>
    </source>
</evidence>
<dbReference type="InterPro" id="IPR036373">
    <property type="entry name" value="Ribosomal_bL17_sf"/>
</dbReference>
<evidence type="ECO:0000256" key="3">
    <source>
        <dbReference type="ARBA" id="ARBA00023274"/>
    </source>
</evidence>
<name>A0A8J3HUB4_9RICK</name>
<dbReference type="SUPFAM" id="SSF64263">
    <property type="entry name" value="Prokaryotic ribosomal protein L17"/>
    <property type="match status" value="1"/>
</dbReference>
<dbReference type="GO" id="GO:0006412">
    <property type="term" value="P:translation"/>
    <property type="evidence" value="ECO:0007669"/>
    <property type="project" value="UniProtKB-UniRule"/>
</dbReference>
<comment type="caution">
    <text evidence="6">The sequence shown here is derived from an EMBL/GenBank/DDBJ whole genome shotgun (WGS) entry which is preliminary data.</text>
</comment>
<keyword evidence="7" id="KW-1185">Reference proteome</keyword>
<gene>
    <name evidence="4 6" type="primary">rplQ</name>
    <name evidence="6" type="ORF">sL5_01670</name>
</gene>
<dbReference type="Pfam" id="PF01196">
    <property type="entry name" value="Ribosomal_L17"/>
    <property type="match status" value="1"/>
</dbReference>